<feature type="domain" description="AWS" evidence="19">
    <location>
        <begin position="49"/>
        <end position="104"/>
    </location>
</feature>
<dbReference type="SMART" id="SM00570">
    <property type="entry name" value="AWS"/>
    <property type="match status" value="1"/>
</dbReference>
<dbReference type="PANTHER" id="PTHR22884">
    <property type="entry name" value="SET DOMAIN PROTEINS"/>
    <property type="match status" value="1"/>
</dbReference>
<dbReference type="Pfam" id="PF00856">
    <property type="entry name" value="SET"/>
    <property type="match status" value="1"/>
</dbReference>
<dbReference type="GO" id="GO:0006353">
    <property type="term" value="P:DNA-templated transcription termination"/>
    <property type="evidence" value="ECO:0007669"/>
    <property type="project" value="EnsemblFungi"/>
</dbReference>
<feature type="compositionally biased region" description="Polar residues" evidence="16">
    <location>
        <begin position="560"/>
        <end position="569"/>
    </location>
</feature>
<comment type="catalytic activity">
    <reaction evidence="14">
        <text>L-lysyl(36)-[histone H3] + 3 S-adenosyl-L-methionine = N(6),N(6),N(6)-trimethyl-L-lysyl(36)-[histone H3] + 3 S-adenosyl-L-homocysteine + 3 H(+)</text>
        <dbReference type="Rhea" id="RHEA:60324"/>
        <dbReference type="Rhea" id="RHEA-COMP:9785"/>
        <dbReference type="Rhea" id="RHEA-COMP:15536"/>
        <dbReference type="ChEBI" id="CHEBI:15378"/>
        <dbReference type="ChEBI" id="CHEBI:29969"/>
        <dbReference type="ChEBI" id="CHEBI:57856"/>
        <dbReference type="ChEBI" id="CHEBI:59789"/>
        <dbReference type="ChEBI" id="CHEBI:61961"/>
        <dbReference type="EC" id="2.1.1.359"/>
    </reaction>
</comment>
<dbReference type="GO" id="GO:0140955">
    <property type="term" value="F:histone H3K36 trimethyltransferase activity"/>
    <property type="evidence" value="ECO:0007669"/>
    <property type="project" value="UniProtKB-EC"/>
</dbReference>
<name>G0VKC2_NAUCA</name>
<dbReference type="PROSITE" id="PS50868">
    <property type="entry name" value="POST_SET"/>
    <property type="match status" value="1"/>
</dbReference>
<keyword evidence="21" id="KW-1185">Reference proteome</keyword>
<evidence type="ECO:0000259" key="19">
    <source>
        <dbReference type="PROSITE" id="PS51215"/>
    </source>
</evidence>
<dbReference type="GO" id="GO:0006354">
    <property type="term" value="P:DNA-templated transcription elongation"/>
    <property type="evidence" value="ECO:0007669"/>
    <property type="project" value="EnsemblFungi"/>
</dbReference>
<keyword evidence="9" id="KW-0949">S-adenosyl-L-methionine</keyword>
<dbReference type="Proteomes" id="UP000001640">
    <property type="component" value="Chromosome 9"/>
</dbReference>
<evidence type="ECO:0000259" key="18">
    <source>
        <dbReference type="PROSITE" id="PS50868"/>
    </source>
</evidence>
<dbReference type="eggNOG" id="KOG4442">
    <property type="taxonomic scope" value="Eukaryota"/>
</dbReference>
<dbReference type="PROSITE" id="PS51215">
    <property type="entry name" value="AWS"/>
    <property type="match status" value="1"/>
</dbReference>
<feature type="compositionally biased region" description="Basic and acidic residues" evidence="16">
    <location>
        <begin position="681"/>
        <end position="696"/>
    </location>
</feature>
<dbReference type="GO" id="GO:0003723">
    <property type="term" value="F:RNA binding"/>
    <property type="evidence" value="ECO:0007669"/>
    <property type="project" value="EnsemblFungi"/>
</dbReference>
<dbReference type="STRING" id="1064592.G0VKC2"/>
<dbReference type="SMART" id="SM00508">
    <property type="entry name" value="PostSET"/>
    <property type="match status" value="1"/>
</dbReference>
<feature type="coiled-coil region" evidence="15">
    <location>
        <begin position="364"/>
        <end position="421"/>
    </location>
</feature>
<dbReference type="AlphaFoldDB" id="G0VKC2"/>
<dbReference type="GO" id="GO:0030174">
    <property type="term" value="P:regulation of DNA-templated DNA replication initiation"/>
    <property type="evidence" value="ECO:0007669"/>
    <property type="project" value="EnsemblFungi"/>
</dbReference>
<dbReference type="InterPro" id="IPR025788">
    <property type="entry name" value="Set2_fungi"/>
</dbReference>
<dbReference type="InterPro" id="IPR046341">
    <property type="entry name" value="SET_dom_sf"/>
</dbReference>
<feature type="compositionally biased region" description="Basic and acidic residues" evidence="16">
    <location>
        <begin position="587"/>
        <end position="624"/>
    </location>
</feature>
<evidence type="ECO:0000313" key="21">
    <source>
        <dbReference type="Proteomes" id="UP000001640"/>
    </source>
</evidence>
<comment type="subcellular location">
    <subcellularLocation>
        <location evidence="2">Chromosome</location>
    </subcellularLocation>
    <subcellularLocation>
        <location evidence="1">Nucleus</location>
    </subcellularLocation>
</comment>
<dbReference type="GO" id="GO:0005694">
    <property type="term" value="C:chromosome"/>
    <property type="evidence" value="ECO:0007669"/>
    <property type="project" value="UniProtKB-SubCell"/>
</dbReference>
<feature type="region of interest" description="Disordered" evidence="16">
    <location>
        <begin position="478"/>
        <end position="631"/>
    </location>
</feature>
<dbReference type="FunFam" id="2.170.270.10:FF:000033">
    <property type="entry name" value="Histone-lysine N-methyltransferase"/>
    <property type="match status" value="1"/>
</dbReference>
<dbReference type="KEGG" id="ncs:NCAS_0I02880"/>
<evidence type="ECO:0000256" key="13">
    <source>
        <dbReference type="ARBA" id="ARBA00030091"/>
    </source>
</evidence>
<reference key="2">
    <citation type="submission" date="2011-08" db="EMBL/GenBank/DDBJ databases">
        <title>Genome sequence of Naumovozyma castellii.</title>
        <authorList>
            <person name="Gordon J.L."/>
            <person name="Armisen D."/>
            <person name="Proux-Wera E."/>
            <person name="OhEigeartaigh S.S."/>
            <person name="Byrne K.P."/>
            <person name="Wolfe K.H."/>
        </authorList>
    </citation>
    <scope>NUCLEOTIDE SEQUENCE</scope>
    <source>
        <strain>Type strain:CBS 4309</strain>
    </source>
</reference>
<evidence type="ECO:0000256" key="7">
    <source>
        <dbReference type="ARBA" id="ARBA00022603"/>
    </source>
</evidence>
<dbReference type="EC" id="2.1.1.359" evidence="3"/>
<evidence type="ECO:0000256" key="2">
    <source>
        <dbReference type="ARBA" id="ARBA00004286"/>
    </source>
</evidence>
<dbReference type="EMBL" id="HE576760">
    <property type="protein sequence ID" value="CCC71956.1"/>
    <property type="molecule type" value="Genomic_DNA"/>
</dbReference>
<dbReference type="InterPro" id="IPR013257">
    <property type="entry name" value="SRI"/>
</dbReference>
<dbReference type="CDD" id="cd19172">
    <property type="entry name" value="SET_SETD2"/>
    <property type="match status" value="1"/>
</dbReference>
<dbReference type="InterPro" id="IPR006560">
    <property type="entry name" value="AWS_dom"/>
</dbReference>
<dbReference type="GO" id="GO:0005829">
    <property type="term" value="C:cytosol"/>
    <property type="evidence" value="ECO:0007669"/>
    <property type="project" value="EnsemblFungi"/>
</dbReference>
<dbReference type="InterPro" id="IPR003616">
    <property type="entry name" value="Post-SET_dom"/>
</dbReference>
<dbReference type="RefSeq" id="XP_003678298.1">
    <property type="nucleotide sequence ID" value="XM_003678250.1"/>
</dbReference>
<dbReference type="InterPro" id="IPR001214">
    <property type="entry name" value="SET_dom"/>
</dbReference>
<dbReference type="InterPro" id="IPR036020">
    <property type="entry name" value="WW_dom_sf"/>
</dbReference>
<sequence>MTSQQVHVNDSIPKLFTNEEDKTDEVLATFTELKKCTYSSKKLGNSKNNDFIECDCYEDSTNGVNHACDENSDCINRLTLIECVNDLCYSCGNDCQNQRFQKSQYADISIFKTKMKGYGVRANADIETNEFIYEYTGEVIDEEIFRDRMIEYDEKKFKHFYFMMLQNCEFIDATLKGSLARFCNHSCNPNAYVNKWEVAGKLRMGIFASRKIIKGEEITFDYNVDRYGATAQKCYCEEPNCIGFLGGKTQTDAASLLPQSYADALGIKVSMEKEWIKKMKEIGVKIKKHANDANNNVNIDFVESIDIQPCQTPDDVRKVMSVLLQVDNEYIALKLFHRLYSIEDEILLHQVIKLHGYICFAKLLKTFADEINTEEEILELLERLPKTTKNGITSSQIDTQVSELSEEIPSLKEQCDMLLNKWDKYETYRRITKKDISESSTNRMIDLRRIRLPLGWEIIYENGRPIYFNAQRQIKLNEPPTEEHNVMNEKTNNNNNDDDDIKRHGGSVQSHDLLRNKRRREHLDNFVKKQKNGSKSDPWQRSGSKSNDLIDDPWRPRRGGSSNRSLDSSFQEEKKFSTPPQSSLEETVSKNNDELLRIIEEANKQKEQEREEELQREREKEEKRLQRKSKSQVNVSEHKWNKFFASFVPNLVRKNVVGVKLSHDHIKECSRDIVKILTSKELKKDDAKSPPEDLTREKKKKTNSFVKVYMEKFIEKYKSKKHSHKH</sequence>
<dbReference type="GeneID" id="96905643"/>
<evidence type="ECO:0000256" key="10">
    <source>
        <dbReference type="ARBA" id="ARBA00023015"/>
    </source>
</evidence>
<dbReference type="SUPFAM" id="SSF82199">
    <property type="entry name" value="SET domain"/>
    <property type="match status" value="1"/>
</dbReference>
<evidence type="ECO:0000256" key="12">
    <source>
        <dbReference type="ARBA" id="ARBA00023242"/>
    </source>
</evidence>
<evidence type="ECO:0000313" key="20">
    <source>
        <dbReference type="EMBL" id="CCC71956.1"/>
    </source>
</evidence>
<organism evidence="20 21">
    <name type="scientific">Naumovozyma castellii</name>
    <name type="common">Yeast</name>
    <name type="synonym">Saccharomyces castellii</name>
    <dbReference type="NCBI Taxonomy" id="27288"/>
    <lineage>
        <taxon>Eukaryota</taxon>
        <taxon>Fungi</taxon>
        <taxon>Dikarya</taxon>
        <taxon>Ascomycota</taxon>
        <taxon>Saccharomycotina</taxon>
        <taxon>Saccharomycetes</taxon>
        <taxon>Saccharomycetales</taxon>
        <taxon>Saccharomycetaceae</taxon>
        <taxon>Naumovozyma</taxon>
    </lineage>
</organism>
<feature type="compositionally biased region" description="Polar residues" evidence="16">
    <location>
        <begin position="533"/>
        <end position="547"/>
    </location>
</feature>
<dbReference type="InterPro" id="IPR038190">
    <property type="entry name" value="SRI_sf"/>
</dbReference>
<reference evidence="20 21" key="1">
    <citation type="journal article" date="2011" name="Proc. Natl. Acad. Sci. U.S.A.">
        <title>Evolutionary erosion of yeast sex chromosomes by mating-type switching accidents.</title>
        <authorList>
            <person name="Gordon J.L."/>
            <person name="Armisen D."/>
            <person name="Proux-Wera E."/>
            <person name="Oheigeartaigh S.S."/>
            <person name="Byrne K.P."/>
            <person name="Wolfe K.H."/>
        </authorList>
    </citation>
    <scope>NUCLEOTIDE SEQUENCE [LARGE SCALE GENOMIC DNA]</scope>
    <source>
        <strain evidence="21">ATCC 76901 / BCRC 22586 / CBS 4309 / NBRC 1992 / NRRL Y-12630</strain>
    </source>
</reference>
<feature type="domain" description="SET" evidence="17">
    <location>
        <begin position="106"/>
        <end position="223"/>
    </location>
</feature>
<dbReference type="GO" id="GO:0045128">
    <property type="term" value="P:negative regulation of reciprocal meiotic recombination"/>
    <property type="evidence" value="ECO:0007669"/>
    <property type="project" value="EnsemblFungi"/>
</dbReference>
<dbReference type="GO" id="GO:0030437">
    <property type="term" value="P:ascospore formation"/>
    <property type="evidence" value="ECO:0007669"/>
    <property type="project" value="EnsemblFungi"/>
</dbReference>
<dbReference type="InParanoid" id="G0VKC2"/>
<keyword evidence="8" id="KW-0808">Transferase</keyword>
<evidence type="ECO:0000256" key="3">
    <source>
        <dbReference type="ARBA" id="ARBA00012178"/>
    </source>
</evidence>
<dbReference type="PROSITE" id="PS50280">
    <property type="entry name" value="SET"/>
    <property type="match status" value="1"/>
</dbReference>
<keyword evidence="15" id="KW-0175">Coiled coil</keyword>
<dbReference type="GO" id="GO:0060195">
    <property type="term" value="P:negative regulation of antisense RNA transcription"/>
    <property type="evidence" value="ECO:0007669"/>
    <property type="project" value="EnsemblFungi"/>
</dbReference>
<dbReference type="GO" id="GO:0009302">
    <property type="term" value="P:sno(s)RNA transcription"/>
    <property type="evidence" value="ECO:0007669"/>
    <property type="project" value="EnsemblFungi"/>
</dbReference>
<dbReference type="InterPro" id="IPR044437">
    <property type="entry name" value="SETD2/Set2_SET"/>
</dbReference>
<dbReference type="Pfam" id="PF17907">
    <property type="entry name" value="AWS"/>
    <property type="match status" value="1"/>
</dbReference>
<keyword evidence="5" id="KW-0158">Chromosome</keyword>
<dbReference type="SUPFAM" id="SSF51045">
    <property type="entry name" value="WW domain"/>
    <property type="match status" value="1"/>
</dbReference>
<keyword evidence="10" id="KW-0805">Transcription regulation</keyword>
<evidence type="ECO:0000256" key="4">
    <source>
        <dbReference type="ARBA" id="ARBA00018028"/>
    </source>
</evidence>
<dbReference type="Gene3D" id="2.170.270.10">
    <property type="entry name" value="SET domain"/>
    <property type="match status" value="1"/>
</dbReference>
<dbReference type="GO" id="GO:0005634">
    <property type="term" value="C:nucleus"/>
    <property type="evidence" value="ECO:0007669"/>
    <property type="project" value="UniProtKB-SubCell"/>
</dbReference>
<dbReference type="InterPro" id="IPR050777">
    <property type="entry name" value="SET2_Histone-Lys_MeTrsfase"/>
</dbReference>
<evidence type="ECO:0000256" key="1">
    <source>
        <dbReference type="ARBA" id="ARBA00004123"/>
    </source>
</evidence>
<keyword evidence="6" id="KW-0678">Repressor</keyword>
<proteinExistence type="predicted"/>
<dbReference type="SMART" id="SM00317">
    <property type="entry name" value="SET"/>
    <property type="match status" value="1"/>
</dbReference>
<gene>
    <name evidence="20" type="primary">NCAS0I02880</name>
    <name evidence="20" type="ordered locus">NCAS_0I02880</name>
</gene>
<dbReference type="FunCoup" id="G0VKC2">
    <property type="interactions" value="163"/>
</dbReference>
<keyword evidence="12" id="KW-0539">Nucleus</keyword>
<dbReference type="OMA" id="INVLARW"/>
<dbReference type="Pfam" id="PF18507">
    <property type="entry name" value="WW_1"/>
    <property type="match status" value="1"/>
</dbReference>
<evidence type="ECO:0000256" key="14">
    <source>
        <dbReference type="ARBA" id="ARBA00047545"/>
    </source>
</evidence>
<feature type="domain" description="Post-SET" evidence="18">
    <location>
        <begin position="230"/>
        <end position="246"/>
    </location>
</feature>
<keyword evidence="7" id="KW-0489">Methyltransferase</keyword>
<evidence type="ECO:0000256" key="6">
    <source>
        <dbReference type="ARBA" id="ARBA00022491"/>
    </source>
</evidence>
<evidence type="ECO:0000259" key="17">
    <source>
        <dbReference type="PROSITE" id="PS50280"/>
    </source>
</evidence>
<evidence type="ECO:0000256" key="5">
    <source>
        <dbReference type="ARBA" id="ARBA00022454"/>
    </source>
</evidence>
<dbReference type="HOGENOM" id="CLU_008492_1_1_1"/>
<evidence type="ECO:0000256" key="15">
    <source>
        <dbReference type="SAM" id="Coils"/>
    </source>
</evidence>
<keyword evidence="11" id="KW-0804">Transcription</keyword>
<evidence type="ECO:0000256" key="11">
    <source>
        <dbReference type="ARBA" id="ARBA00023163"/>
    </source>
</evidence>
<dbReference type="InterPro" id="IPR001202">
    <property type="entry name" value="WW_dom"/>
</dbReference>
<evidence type="ECO:0000256" key="8">
    <source>
        <dbReference type="ARBA" id="ARBA00022679"/>
    </source>
</evidence>
<dbReference type="GO" id="GO:0032259">
    <property type="term" value="P:methylation"/>
    <property type="evidence" value="ECO:0007669"/>
    <property type="project" value="UniProtKB-KW"/>
</dbReference>
<protein>
    <recommendedName>
        <fullName evidence="4">Histone-lysine N-methyltransferase, H3 lysine-36 specific</fullName>
        <ecNumber evidence="3">2.1.1.359</ecNumber>
    </recommendedName>
    <alternativeName>
        <fullName evidence="13">SET domain-containing protein 2</fullName>
    </alternativeName>
</protein>
<dbReference type="Pfam" id="PF08236">
    <property type="entry name" value="SRI"/>
    <property type="match status" value="1"/>
</dbReference>
<dbReference type="OrthoDB" id="422362at2759"/>
<evidence type="ECO:0000256" key="16">
    <source>
        <dbReference type="SAM" id="MobiDB-lite"/>
    </source>
</evidence>
<evidence type="ECO:0000256" key="9">
    <source>
        <dbReference type="ARBA" id="ARBA00022691"/>
    </source>
</evidence>
<dbReference type="Gene3D" id="1.10.1740.100">
    <property type="entry name" value="Set2, Rpb1 interacting domain"/>
    <property type="match status" value="1"/>
</dbReference>
<dbReference type="PROSITE" id="PS51568">
    <property type="entry name" value="SAM_MT43_SET2_1"/>
    <property type="match status" value="1"/>
</dbReference>
<feature type="region of interest" description="Disordered" evidence="16">
    <location>
        <begin position="681"/>
        <end position="701"/>
    </location>
</feature>
<accession>G0VKC2</accession>
<dbReference type="GO" id="GO:0006283">
    <property type="term" value="P:transcription-coupled nucleotide-excision repair"/>
    <property type="evidence" value="ECO:0007669"/>
    <property type="project" value="EnsemblFungi"/>
</dbReference>